<accession>A0AAD1XIG1</accession>
<keyword evidence="7 10" id="KW-0067">ATP-binding</keyword>
<evidence type="ECO:0000256" key="10">
    <source>
        <dbReference type="PROSITE-ProRule" id="PRU10141"/>
    </source>
</evidence>
<evidence type="ECO:0000256" key="11">
    <source>
        <dbReference type="SAM" id="MobiDB-lite"/>
    </source>
</evidence>
<evidence type="ECO:0000259" key="12">
    <source>
        <dbReference type="PROSITE" id="PS50011"/>
    </source>
</evidence>
<dbReference type="InterPro" id="IPR017441">
    <property type="entry name" value="Protein_kinase_ATP_BS"/>
</dbReference>
<evidence type="ECO:0000256" key="2">
    <source>
        <dbReference type="ARBA" id="ARBA00012513"/>
    </source>
</evidence>
<dbReference type="GO" id="GO:0005524">
    <property type="term" value="F:ATP binding"/>
    <property type="evidence" value="ECO:0007669"/>
    <property type="project" value="UniProtKB-UniRule"/>
</dbReference>
<comment type="subunit">
    <text evidence="1">Monomer.</text>
</comment>
<evidence type="ECO:0000256" key="5">
    <source>
        <dbReference type="ARBA" id="ARBA00022741"/>
    </source>
</evidence>
<keyword evidence="5 10" id="KW-0547">Nucleotide-binding</keyword>
<proteinExistence type="predicted"/>
<dbReference type="PANTHER" id="PTHR24356:SF407">
    <property type="entry name" value="RAC SERINE_THREONINE-PROTEIN KINASE"/>
    <property type="match status" value="1"/>
</dbReference>
<evidence type="ECO:0000256" key="9">
    <source>
        <dbReference type="ARBA" id="ARBA00048679"/>
    </source>
</evidence>
<dbReference type="SMART" id="SM00220">
    <property type="entry name" value="S_TKc"/>
    <property type="match status" value="1"/>
</dbReference>
<sequence length="368" mass="42620">MEEDLVAQYFEPVEEGYLEENFEILEEIGKGAFSKIYKIQEKKNDKIMAVKSIDKSKVKKLERVITEARFYSRFNDKSNPEEFKETEISKFVATQLHKPLHCPNYYYIFMQFYERGDLYQYCEAKQGLLEEEAKFVTRNLIEILMLLHQEGIVVRDIKPENCVIDDQGIIRLIDFNHVAFLEDSPDGKLYETTGTMGYMSPEVLKAKKSGYATEADIWCLGCLIYVILSGKLPFQGSEKISINAAILLNPIKYYKYWSKELKDVLSKIFINSPKHRITLKGILEHPWMEDFDQDWEDLAENSPLKNTSPNDLSQKLTLIDDSTSITLKKPTDEHHAKSKILSAIKIPTETPSKPDSEGQIYKREYSFG</sequence>
<name>A0AAD1XIG1_EUPCR</name>
<dbReference type="PROSITE" id="PS50011">
    <property type="entry name" value="PROTEIN_KINASE_DOM"/>
    <property type="match status" value="1"/>
</dbReference>
<comment type="catalytic activity">
    <reaction evidence="8">
        <text>L-threonyl-[protein] + ATP = O-phospho-L-threonyl-[protein] + ADP + H(+)</text>
        <dbReference type="Rhea" id="RHEA:46608"/>
        <dbReference type="Rhea" id="RHEA-COMP:11060"/>
        <dbReference type="Rhea" id="RHEA-COMP:11605"/>
        <dbReference type="ChEBI" id="CHEBI:15378"/>
        <dbReference type="ChEBI" id="CHEBI:30013"/>
        <dbReference type="ChEBI" id="CHEBI:30616"/>
        <dbReference type="ChEBI" id="CHEBI:61977"/>
        <dbReference type="ChEBI" id="CHEBI:456216"/>
        <dbReference type="EC" id="2.7.11.1"/>
    </reaction>
</comment>
<dbReference type="GO" id="GO:0004674">
    <property type="term" value="F:protein serine/threonine kinase activity"/>
    <property type="evidence" value="ECO:0007669"/>
    <property type="project" value="UniProtKB-KW"/>
</dbReference>
<keyword evidence="6" id="KW-0418">Kinase</keyword>
<dbReference type="SUPFAM" id="SSF56112">
    <property type="entry name" value="Protein kinase-like (PK-like)"/>
    <property type="match status" value="1"/>
</dbReference>
<gene>
    <name evidence="13" type="ORF">ECRASSUSDP1_LOCUS14659</name>
</gene>
<reference evidence="13" key="1">
    <citation type="submission" date="2023-07" db="EMBL/GenBank/DDBJ databases">
        <authorList>
            <consortium name="AG Swart"/>
            <person name="Singh M."/>
            <person name="Singh A."/>
            <person name="Seah K."/>
            <person name="Emmerich C."/>
        </authorList>
    </citation>
    <scope>NUCLEOTIDE SEQUENCE</scope>
    <source>
        <strain evidence="13">DP1</strain>
    </source>
</reference>
<dbReference type="EMBL" id="CAMPGE010014660">
    <property type="protein sequence ID" value="CAI2373317.1"/>
    <property type="molecule type" value="Genomic_DNA"/>
</dbReference>
<dbReference type="GO" id="GO:0035556">
    <property type="term" value="P:intracellular signal transduction"/>
    <property type="evidence" value="ECO:0007669"/>
    <property type="project" value="TreeGrafter"/>
</dbReference>
<comment type="caution">
    <text evidence="13">The sequence shown here is derived from an EMBL/GenBank/DDBJ whole genome shotgun (WGS) entry which is preliminary data.</text>
</comment>
<keyword evidence="4" id="KW-0808">Transferase</keyword>
<feature type="domain" description="Protein kinase" evidence="12">
    <location>
        <begin position="22"/>
        <end position="288"/>
    </location>
</feature>
<dbReference type="Proteomes" id="UP001295684">
    <property type="component" value="Unassembled WGS sequence"/>
</dbReference>
<dbReference type="Pfam" id="PF00069">
    <property type="entry name" value="Pkinase"/>
    <property type="match status" value="1"/>
</dbReference>
<evidence type="ECO:0000313" key="14">
    <source>
        <dbReference type="Proteomes" id="UP001295684"/>
    </source>
</evidence>
<dbReference type="Gene3D" id="1.10.510.10">
    <property type="entry name" value="Transferase(Phosphotransferase) domain 1"/>
    <property type="match status" value="1"/>
</dbReference>
<feature type="binding site" evidence="10">
    <location>
        <position position="51"/>
    </location>
    <ligand>
        <name>ATP</name>
        <dbReference type="ChEBI" id="CHEBI:30616"/>
    </ligand>
</feature>
<evidence type="ECO:0000256" key="4">
    <source>
        <dbReference type="ARBA" id="ARBA00022679"/>
    </source>
</evidence>
<comment type="catalytic activity">
    <reaction evidence="9">
        <text>L-seryl-[protein] + ATP = O-phospho-L-seryl-[protein] + ADP + H(+)</text>
        <dbReference type="Rhea" id="RHEA:17989"/>
        <dbReference type="Rhea" id="RHEA-COMP:9863"/>
        <dbReference type="Rhea" id="RHEA-COMP:11604"/>
        <dbReference type="ChEBI" id="CHEBI:15378"/>
        <dbReference type="ChEBI" id="CHEBI:29999"/>
        <dbReference type="ChEBI" id="CHEBI:30616"/>
        <dbReference type="ChEBI" id="CHEBI:83421"/>
        <dbReference type="ChEBI" id="CHEBI:456216"/>
        <dbReference type="EC" id="2.7.11.1"/>
    </reaction>
</comment>
<keyword evidence="14" id="KW-1185">Reference proteome</keyword>
<dbReference type="EC" id="2.7.11.1" evidence="2"/>
<dbReference type="PROSITE" id="PS00107">
    <property type="entry name" value="PROTEIN_KINASE_ATP"/>
    <property type="match status" value="1"/>
</dbReference>
<evidence type="ECO:0000256" key="6">
    <source>
        <dbReference type="ARBA" id="ARBA00022777"/>
    </source>
</evidence>
<dbReference type="PANTHER" id="PTHR24356">
    <property type="entry name" value="SERINE/THREONINE-PROTEIN KINASE"/>
    <property type="match status" value="1"/>
</dbReference>
<dbReference type="InterPro" id="IPR011009">
    <property type="entry name" value="Kinase-like_dom_sf"/>
</dbReference>
<protein>
    <recommendedName>
        <fullName evidence="2">non-specific serine/threonine protein kinase</fullName>
        <ecNumber evidence="2">2.7.11.1</ecNumber>
    </recommendedName>
</protein>
<evidence type="ECO:0000256" key="1">
    <source>
        <dbReference type="ARBA" id="ARBA00011245"/>
    </source>
</evidence>
<evidence type="ECO:0000256" key="7">
    <source>
        <dbReference type="ARBA" id="ARBA00022840"/>
    </source>
</evidence>
<dbReference type="AlphaFoldDB" id="A0AAD1XIG1"/>
<evidence type="ECO:0000313" key="13">
    <source>
        <dbReference type="EMBL" id="CAI2373317.1"/>
    </source>
</evidence>
<evidence type="ECO:0000256" key="3">
    <source>
        <dbReference type="ARBA" id="ARBA00022527"/>
    </source>
</evidence>
<dbReference type="InterPro" id="IPR000719">
    <property type="entry name" value="Prot_kinase_dom"/>
</dbReference>
<dbReference type="FunFam" id="1.10.510.10:FF:000571">
    <property type="entry name" value="Maternal embryonic leucine zipper kinase"/>
    <property type="match status" value="1"/>
</dbReference>
<feature type="region of interest" description="Disordered" evidence="11">
    <location>
        <begin position="343"/>
        <end position="368"/>
    </location>
</feature>
<keyword evidence="3" id="KW-0723">Serine/threonine-protein kinase</keyword>
<feature type="compositionally biased region" description="Basic and acidic residues" evidence="11">
    <location>
        <begin position="352"/>
        <end position="368"/>
    </location>
</feature>
<organism evidence="13 14">
    <name type="scientific">Euplotes crassus</name>
    <dbReference type="NCBI Taxonomy" id="5936"/>
    <lineage>
        <taxon>Eukaryota</taxon>
        <taxon>Sar</taxon>
        <taxon>Alveolata</taxon>
        <taxon>Ciliophora</taxon>
        <taxon>Intramacronucleata</taxon>
        <taxon>Spirotrichea</taxon>
        <taxon>Hypotrichia</taxon>
        <taxon>Euplotida</taxon>
        <taxon>Euplotidae</taxon>
        <taxon>Moneuplotes</taxon>
    </lineage>
</organism>
<evidence type="ECO:0000256" key="8">
    <source>
        <dbReference type="ARBA" id="ARBA00047899"/>
    </source>
</evidence>
<dbReference type="InterPro" id="IPR050236">
    <property type="entry name" value="Ser_Thr_kinase_AGC"/>
</dbReference>